<dbReference type="Pfam" id="PF00246">
    <property type="entry name" value="Peptidase_M14"/>
    <property type="match status" value="1"/>
</dbReference>
<feature type="region of interest" description="Disordered" evidence="3">
    <location>
        <begin position="432"/>
        <end position="495"/>
    </location>
</feature>
<dbReference type="InterPro" id="IPR057246">
    <property type="entry name" value="CARBOXYPEPT_ZN_1"/>
</dbReference>
<organism evidence="7 8">
    <name type="scientific">Chloropicon primus</name>
    <dbReference type="NCBI Taxonomy" id="1764295"/>
    <lineage>
        <taxon>Eukaryota</taxon>
        <taxon>Viridiplantae</taxon>
        <taxon>Chlorophyta</taxon>
        <taxon>Chloropicophyceae</taxon>
        <taxon>Chloropicales</taxon>
        <taxon>Chloropicaceae</taxon>
        <taxon>Chloropicon</taxon>
    </lineage>
</organism>
<proteinExistence type="inferred from homology"/>
<evidence type="ECO:0000313" key="7">
    <source>
        <dbReference type="EMBL" id="QDZ24492.1"/>
    </source>
</evidence>
<dbReference type="STRING" id="1764295.A0A5B8MY50"/>
<evidence type="ECO:0000313" key="8">
    <source>
        <dbReference type="Proteomes" id="UP000316726"/>
    </source>
</evidence>
<name>A0A5B8MY50_9CHLO</name>
<keyword evidence="7" id="KW-0378">Hydrolase</keyword>
<dbReference type="GO" id="GO:0008270">
    <property type="term" value="F:zinc ion binding"/>
    <property type="evidence" value="ECO:0007669"/>
    <property type="project" value="InterPro"/>
</dbReference>
<dbReference type="GO" id="GO:0016485">
    <property type="term" value="P:protein processing"/>
    <property type="evidence" value="ECO:0007669"/>
    <property type="project" value="TreeGrafter"/>
</dbReference>
<dbReference type="InterPro" id="IPR050753">
    <property type="entry name" value="Peptidase_M14_domain"/>
</dbReference>
<dbReference type="PANTHER" id="PTHR11532:SF57">
    <property type="entry name" value="CARBOXYPEPTIDASE D, B"/>
    <property type="match status" value="1"/>
</dbReference>
<feature type="domain" description="Peptidase M14" evidence="6">
    <location>
        <begin position="35"/>
        <end position="327"/>
    </location>
</feature>
<comment type="similarity">
    <text evidence="1 2">Belongs to the peptidase M14 family.</text>
</comment>
<sequence>MRASGGAVARLLAFAVIGVCVAEGLNVSSVPERWTYWSNDEIAEYANLLASENPARCRAASIGKSAKGQDILVLSATTKPGVFLNAGMDVSGTPSFLYIGNMHGNEPLGRQLMVYMAEELCASPGKAPVANPAIRRILSSGVVHLLFTLNPDGFDLRRRENANGVDLNRNFPDAILGSGNMTLLGTEEPESLAIAGFASRLGSSLVGASLLHEGALVVNYPLDGAASGSRRQREPNPSRDDALYRYLAQRYIDVQPELQSNEEFPGGKIQGSMWYPVYGGLQDYLYRKHNVYTTTVEMNDQKWPPEAQLGALWRQHRASMYAFLDAYLCQGITVKVKRGPDDLRVVEVAMVTEEMGRLMVFSGSLGYINGDPQGDSLLTVHYPVPPGEYDLQVNWVDRGDTSSVGDRQLLHVKVEANSRTTVIAERPAPVVFSDPLPPLPPNAVDEPDLPAADSPSSNGDIGAEPPRNNLVVPGDRRPGLETTQENEMGTRGDGVISEGMRSKAMLLEKISWRRSQRANEIQQASYVSTGLMIVLFVAIVVLAALRSKKSRDPAQREGRRKTPSSHVNLV</sequence>
<keyword evidence="4" id="KW-0812">Transmembrane</keyword>
<dbReference type="SMART" id="SM00631">
    <property type="entry name" value="Zn_pept"/>
    <property type="match status" value="1"/>
</dbReference>
<dbReference type="Proteomes" id="UP000316726">
    <property type="component" value="Chromosome 13"/>
</dbReference>
<evidence type="ECO:0000256" key="1">
    <source>
        <dbReference type="ARBA" id="ARBA00005988"/>
    </source>
</evidence>
<reference evidence="7 8" key="1">
    <citation type="submission" date="2018-07" db="EMBL/GenBank/DDBJ databases">
        <title>The complete nuclear genome of the prasinophyte Chloropicon primus (CCMP1205).</title>
        <authorList>
            <person name="Pombert J.-F."/>
            <person name="Otis C."/>
            <person name="Turmel M."/>
            <person name="Lemieux C."/>
        </authorList>
    </citation>
    <scope>NUCLEOTIDE SEQUENCE [LARGE SCALE GENOMIC DNA]</scope>
    <source>
        <strain evidence="7 8">CCMP1205</strain>
    </source>
</reference>
<feature type="region of interest" description="Disordered" evidence="3">
    <location>
        <begin position="548"/>
        <end position="570"/>
    </location>
</feature>
<dbReference type="PROSITE" id="PS00132">
    <property type="entry name" value="CARBOXYPEPT_ZN_1"/>
    <property type="match status" value="1"/>
</dbReference>
<gene>
    <name evidence="7" type="ORF">A3770_13p70100</name>
</gene>
<evidence type="ECO:0000256" key="2">
    <source>
        <dbReference type="PROSITE-ProRule" id="PRU01379"/>
    </source>
</evidence>
<keyword evidence="7" id="KW-0645">Protease</keyword>
<feature type="active site" description="Proton donor/acceptor" evidence="2">
    <location>
        <position position="297"/>
    </location>
</feature>
<dbReference type="OrthoDB" id="10249045at2759"/>
<keyword evidence="4" id="KW-0472">Membrane</keyword>
<dbReference type="PRINTS" id="PR00765">
    <property type="entry name" value="CRBOXYPTASEA"/>
</dbReference>
<keyword evidence="5" id="KW-0732">Signal</keyword>
<dbReference type="EMBL" id="CP031046">
    <property type="protein sequence ID" value="QDZ24492.1"/>
    <property type="molecule type" value="Genomic_DNA"/>
</dbReference>
<evidence type="ECO:0000259" key="6">
    <source>
        <dbReference type="PROSITE" id="PS52035"/>
    </source>
</evidence>
<keyword evidence="8" id="KW-1185">Reference proteome</keyword>
<dbReference type="PROSITE" id="PS52035">
    <property type="entry name" value="PEPTIDASE_M14"/>
    <property type="match status" value="1"/>
</dbReference>
<dbReference type="GO" id="GO:0006518">
    <property type="term" value="P:peptide metabolic process"/>
    <property type="evidence" value="ECO:0007669"/>
    <property type="project" value="TreeGrafter"/>
</dbReference>
<dbReference type="Gene3D" id="3.40.630.10">
    <property type="entry name" value="Zn peptidases"/>
    <property type="match status" value="1"/>
</dbReference>
<evidence type="ECO:0000256" key="5">
    <source>
        <dbReference type="SAM" id="SignalP"/>
    </source>
</evidence>
<protein>
    <submittedName>
        <fullName evidence="7">Carboxypeptidase</fullName>
    </submittedName>
</protein>
<dbReference type="PANTHER" id="PTHR11532">
    <property type="entry name" value="PROTEASE M14 CARBOXYPEPTIDASE"/>
    <property type="match status" value="1"/>
</dbReference>
<evidence type="ECO:0000256" key="3">
    <source>
        <dbReference type="SAM" id="MobiDB-lite"/>
    </source>
</evidence>
<dbReference type="AlphaFoldDB" id="A0A5B8MY50"/>
<accession>A0A5B8MY50</accession>
<dbReference type="InterPro" id="IPR000834">
    <property type="entry name" value="Peptidase_M14"/>
</dbReference>
<feature type="signal peptide" evidence="5">
    <location>
        <begin position="1"/>
        <end position="24"/>
    </location>
</feature>
<feature type="chain" id="PRO_5023088876" evidence="5">
    <location>
        <begin position="25"/>
        <end position="570"/>
    </location>
</feature>
<dbReference type="SUPFAM" id="SSF53187">
    <property type="entry name" value="Zn-dependent exopeptidases"/>
    <property type="match status" value="1"/>
</dbReference>
<keyword evidence="7" id="KW-0121">Carboxypeptidase</keyword>
<dbReference type="GO" id="GO:0005615">
    <property type="term" value="C:extracellular space"/>
    <property type="evidence" value="ECO:0007669"/>
    <property type="project" value="TreeGrafter"/>
</dbReference>
<keyword evidence="4" id="KW-1133">Transmembrane helix</keyword>
<evidence type="ECO:0000256" key="4">
    <source>
        <dbReference type="SAM" id="Phobius"/>
    </source>
</evidence>
<dbReference type="GO" id="GO:0004181">
    <property type="term" value="F:metallocarboxypeptidase activity"/>
    <property type="evidence" value="ECO:0007669"/>
    <property type="project" value="InterPro"/>
</dbReference>
<feature type="transmembrane region" description="Helical" evidence="4">
    <location>
        <begin position="524"/>
        <end position="545"/>
    </location>
</feature>